<reference evidence="1 2" key="1">
    <citation type="submission" date="2014-04" db="EMBL/GenBank/DDBJ databases">
        <title>Evolutionary Origins and Diversification of the Mycorrhizal Mutualists.</title>
        <authorList>
            <consortium name="DOE Joint Genome Institute"/>
            <consortium name="Mycorrhizal Genomics Consortium"/>
            <person name="Kohler A."/>
            <person name="Kuo A."/>
            <person name="Nagy L.G."/>
            <person name="Floudas D."/>
            <person name="Copeland A."/>
            <person name="Barry K.W."/>
            <person name="Cichocki N."/>
            <person name="Veneault-Fourrey C."/>
            <person name="LaButti K."/>
            <person name="Lindquist E.A."/>
            <person name="Lipzen A."/>
            <person name="Lundell T."/>
            <person name="Morin E."/>
            <person name="Murat C."/>
            <person name="Riley R."/>
            <person name="Ohm R."/>
            <person name="Sun H."/>
            <person name="Tunlid A."/>
            <person name="Henrissat B."/>
            <person name="Grigoriev I.V."/>
            <person name="Hibbett D.S."/>
            <person name="Martin F."/>
        </authorList>
    </citation>
    <scope>NUCLEOTIDE SEQUENCE [LARGE SCALE GENOMIC DNA]</scope>
    <source>
        <strain evidence="1 2">Koide BX008</strain>
    </source>
</reference>
<sequence>MRYYVEEVVDSVVKFWRRDSRSRTNIRKLRTRHAVLFFPVKIVVVLHDLEHIASVVVEFTFFYCTKSRMLKHRGQWICSRSCGFGIHATWTWADLGGTFQAPANCACGYAISHGVRNKRRNDRLKHDRVERK</sequence>
<dbReference type="EMBL" id="KN818275">
    <property type="protein sequence ID" value="KIL62122.1"/>
    <property type="molecule type" value="Genomic_DNA"/>
</dbReference>
<dbReference type="InParanoid" id="A0A0C2WKQ6"/>
<accession>A0A0C2WKQ6</accession>
<proteinExistence type="predicted"/>
<protein>
    <submittedName>
        <fullName evidence="1">Uncharacterized protein</fullName>
    </submittedName>
</protein>
<evidence type="ECO:0000313" key="1">
    <source>
        <dbReference type="EMBL" id="KIL62122.1"/>
    </source>
</evidence>
<name>A0A0C2WKQ6_AMAMK</name>
<gene>
    <name evidence="1" type="ORF">M378DRAFT_805557</name>
</gene>
<organism evidence="1 2">
    <name type="scientific">Amanita muscaria (strain Koide BX008)</name>
    <dbReference type="NCBI Taxonomy" id="946122"/>
    <lineage>
        <taxon>Eukaryota</taxon>
        <taxon>Fungi</taxon>
        <taxon>Dikarya</taxon>
        <taxon>Basidiomycota</taxon>
        <taxon>Agaricomycotina</taxon>
        <taxon>Agaricomycetes</taxon>
        <taxon>Agaricomycetidae</taxon>
        <taxon>Agaricales</taxon>
        <taxon>Pluteineae</taxon>
        <taxon>Amanitaceae</taxon>
        <taxon>Amanita</taxon>
    </lineage>
</organism>
<evidence type="ECO:0000313" key="2">
    <source>
        <dbReference type="Proteomes" id="UP000054549"/>
    </source>
</evidence>
<dbReference type="Proteomes" id="UP000054549">
    <property type="component" value="Unassembled WGS sequence"/>
</dbReference>
<dbReference type="HOGENOM" id="CLU_1916549_0_0_1"/>
<dbReference type="AlphaFoldDB" id="A0A0C2WKQ6"/>
<keyword evidence="2" id="KW-1185">Reference proteome</keyword>